<name>A0ABU2NNR8_9ACTN</name>
<dbReference type="EMBL" id="JAVREQ010000004">
    <property type="protein sequence ID" value="MDT0378624.1"/>
    <property type="molecule type" value="Genomic_DNA"/>
</dbReference>
<evidence type="ECO:0000313" key="2">
    <source>
        <dbReference type="Proteomes" id="UP001183414"/>
    </source>
</evidence>
<gene>
    <name evidence="1" type="ORF">RM572_07500</name>
</gene>
<proteinExistence type="predicted"/>
<protein>
    <submittedName>
        <fullName evidence="1">Uncharacterized protein</fullName>
    </submittedName>
</protein>
<evidence type="ECO:0000313" key="1">
    <source>
        <dbReference type="EMBL" id="MDT0378624.1"/>
    </source>
</evidence>
<organism evidence="1 2">
    <name type="scientific">Streptomyces hazeniae</name>
    <dbReference type="NCBI Taxonomy" id="3075538"/>
    <lineage>
        <taxon>Bacteria</taxon>
        <taxon>Bacillati</taxon>
        <taxon>Actinomycetota</taxon>
        <taxon>Actinomycetes</taxon>
        <taxon>Kitasatosporales</taxon>
        <taxon>Streptomycetaceae</taxon>
        <taxon>Streptomyces</taxon>
    </lineage>
</organism>
<keyword evidence="2" id="KW-1185">Reference proteome</keyword>
<dbReference type="Proteomes" id="UP001183414">
    <property type="component" value="Unassembled WGS sequence"/>
</dbReference>
<dbReference type="RefSeq" id="WP_311672482.1">
    <property type="nucleotide sequence ID" value="NZ_JAVREQ010000004.1"/>
</dbReference>
<sequence>MSALLRTELLAEVLSRVAGELLIALGWRGTAVLVLTAVVVRACRRPPEETAATGPRGVDVACVATVLLALLLIDG</sequence>
<comment type="caution">
    <text evidence="1">The sequence shown here is derived from an EMBL/GenBank/DDBJ whole genome shotgun (WGS) entry which is preliminary data.</text>
</comment>
<accession>A0ABU2NNR8</accession>
<reference evidence="2" key="1">
    <citation type="submission" date="2023-07" db="EMBL/GenBank/DDBJ databases">
        <title>30 novel species of actinomycetes from the DSMZ collection.</title>
        <authorList>
            <person name="Nouioui I."/>
        </authorList>
    </citation>
    <scope>NUCLEOTIDE SEQUENCE [LARGE SCALE GENOMIC DNA]</scope>
    <source>
        <strain evidence="2">DSM 42041</strain>
    </source>
</reference>